<feature type="non-terminal residue" evidence="2">
    <location>
        <position position="71"/>
    </location>
</feature>
<reference evidence="2" key="2">
    <citation type="journal article" date="2023" name="Plants (Basel)">
        <title>Annotation of the Turnera subulata (Passifloraceae) Draft Genome Reveals the S-Locus Evolved after the Divergence of Turneroideae from Passifloroideae in a Stepwise Manner.</title>
        <authorList>
            <person name="Henning P.M."/>
            <person name="Roalson E.H."/>
            <person name="Mir W."/>
            <person name="McCubbin A.G."/>
            <person name="Shore J.S."/>
        </authorList>
    </citation>
    <scope>NUCLEOTIDE SEQUENCE</scope>
    <source>
        <strain evidence="2">F60SS</strain>
    </source>
</reference>
<feature type="compositionally biased region" description="Basic and acidic residues" evidence="1">
    <location>
        <begin position="1"/>
        <end position="13"/>
    </location>
</feature>
<accession>A0A9Q0F9F2</accession>
<evidence type="ECO:0000256" key="1">
    <source>
        <dbReference type="SAM" id="MobiDB-lite"/>
    </source>
</evidence>
<organism evidence="2 3">
    <name type="scientific">Turnera subulata</name>
    <dbReference type="NCBI Taxonomy" id="218843"/>
    <lineage>
        <taxon>Eukaryota</taxon>
        <taxon>Viridiplantae</taxon>
        <taxon>Streptophyta</taxon>
        <taxon>Embryophyta</taxon>
        <taxon>Tracheophyta</taxon>
        <taxon>Spermatophyta</taxon>
        <taxon>Magnoliopsida</taxon>
        <taxon>eudicotyledons</taxon>
        <taxon>Gunneridae</taxon>
        <taxon>Pentapetalae</taxon>
        <taxon>rosids</taxon>
        <taxon>fabids</taxon>
        <taxon>Malpighiales</taxon>
        <taxon>Passifloraceae</taxon>
        <taxon>Turnera</taxon>
    </lineage>
</organism>
<gene>
    <name evidence="2" type="ORF">Tsubulata_005761</name>
</gene>
<protein>
    <submittedName>
        <fullName evidence="2">Uncharacterized protein</fullName>
    </submittedName>
</protein>
<proteinExistence type="predicted"/>
<comment type="caution">
    <text evidence="2">The sequence shown here is derived from an EMBL/GenBank/DDBJ whole genome shotgun (WGS) entry which is preliminary data.</text>
</comment>
<evidence type="ECO:0000313" key="3">
    <source>
        <dbReference type="Proteomes" id="UP001141552"/>
    </source>
</evidence>
<keyword evidence="3" id="KW-1185">Reference proteome</keyword>
<reference evidence="2" key="1">
    <citation type="submission" date="2022-02" db="EMBL/GenBank/DDBJ databases">
        <authorList>
            <person name="Henning P.M."/>
            <person name="McCubbin A.G."/>
            <person name="Shore J.S."/>
        </authorList>
    </citation>
    <scope>NUCLEOTIDE SEQUENCE</scope>
    <source>
        <strain evidence="2">F60SS</strain>
        <tissue evidence="2">Leaves</tissue>
    </source>
</reference>
<dbReference type="AlphaFoldDB" id="A0A9Q0F9F2"/>
<sequence length="71" mass="8364">KKQEIDSTSKDQRPLLSPAQARREGQRPFCPPGRLHGFGARHYGQRQNWCLRPVRLDNFTFWLVVGERYLP</sequence>
<feature type="region of interest" description="Disordered" evidence="1">
    <location>
        <begin position="1"/>
        <end position="31"/>
    </location>
</feature>
<dbReference type="EMBL" id="JAKUCV010006724">
    <property type="protein sequence ID" value="KAJ4826206.1"/>
    <property type="molecule type" value="Genomic_DNA"/>
</dbReference>
<name>A0A9Q0F9F2_9ROSI</name>
<dbReference type="Proteomes" id="UP001141552">
    <property type="component" value="Unassembled WGS sequence"/>
</dbReference>
<evidence type="ECO:0000313" key="2">
    <source>
        <dbReference type="EMBL" id="KAJ4826206.1"/>
    </source>
</evidence>